<feature type="domain" description="Thioesterase" evidence="4">
    <location>
        <begin position="108"/>
        <end position="184"/>
    </location>
</feature>
<protein>
    <submittedName>
        <fullName evidence="5">Phenylacetic acid degradation-related protein</fullName>
    </submittedName>
</protein>
<feature type="region of interest" description="Disordered" evidence="3">
    <location>
        <begin position="1"/>
        <end position="24"/>
    </location>
</feature>
<dbReference type="PANTHER" id="PTHR21660">
    <property type="entry name" value="THIOESTERASE SUPERFAMILY MEMBER-RELATED"/>
    <property type="match status" value="1"/>
</dbReference>
<dbReference type="eggNOG" id="COG2050">
    <property type="taxonomic scope" value="Bacteria"/>
</dbReference>
<evidence type="ECO:0000313" key="6">
    <source>
        <dbReference type="Proteomes" id="UP000001818"/>
    </source>
</evidence>
<evidence type="ECO:0000256" key="3">
    <source>
        <dbReference type="SAM" id="MobiDB-lite"/>
    </source>
</evidence>
<dbReference type="Gene3D" id="3.10.129.10">
    <property type="entry name" value="Hotdog Thioesterase"/>
    <property type="match status" value="1"/>
</dbReference>
<dbReference type="Pfam" id="PF03061">
    <property type="entry name" value="4HBT"/>
    <property type="match status" value="1"/>
</dbReference>
<dbReference type="SUPFAM" id="SSF54637">
    <property type="entry name" value="Thioesterase/thiol ester dehydrase-isomerase"/>
    <property type="match status" value="1"/>
</dbReference>
<evidence type="ECO:0000256" key="1">
    <source>
        <dbReference type="ARBA" id="ARBA00008324"/>
    </source>
</evidence>
<dbReference type="GO" id="GO:0047617">
    <property type="term" value="F:fatty acyl-CoA hydrolase activity"/>
    <property type="evidence" value="ECO:0007669"/>
    <property type="project" value="InterPro"/>
</dbReference>
<dbReference type="HOGENOM" id="CLU_089876_3_0_5"/>
<sequence>MMIVISNRTHGSPMSLSESPSETSALSPQTALFAPQSRRCRSIEWQEPRLVTRAALAMSGLEAMRAIRDGVLPPPPLAKLIGFTMAEVEPGLVVMELEPEQSLENTVGLLHGAVAAALLDTAMGCALSTHLPAGQGSVTLDLKLTYLRPLSVRSGTIRAEGRVIKLGRQSSYTEGFVRDGAGKLAVHGTATFSMIGGGPSQPRALPEDS</sequence>
<gene>
    <name evidence="5" type="ordered locus">RPD_3305</name>
</gene>
<keyword evidence="2" id="KW-0378">Hydrolase</keyword>
<name>Q134G0_RHOPS</name>
<dbReference type="KEGG" id="rpd:RPD_3305"/>
<dbReference type="Proteomes" id="UP000001818">
    <property type="component" value="Chromosome"/>
</dbReference>
<reference evidence="5 6" key="1">
    <citation type="submission" date="2006-03" db="EMBL/GenBank/DDBJ databases">
        <title>Complete sequence of Rhodopseudomonas palustris BisB5.</title>
        <authorList>
            <consortium name="US DOE Joint Genome Institute"/>
            <person name="Copeland A."/>
            <person name="Lucas S."/>
            <person name="Lapidus A."/>
            <person name="Barry K."/>
            <person name="Detter J.C."/>
            <person name="Glavina del Rio T."/>
            <person name="Hammon N."/>
            <person name="Israni S."/>
            <person name="Dalin E."/>
            <person name="Tice H."/>
            <person name="Pitluck S."/>
            <person name="Chain P."/>
            <person name="Malfatti S."/>
            <person name="Shin M."/>
            <person name="Vergez L."/>
            <person name="Schmutz J."/>
            <person name="Larimer F."/>
            <person name="Land M."/>
            <person name="Hauser L."/>
            <person name="Pelletier D.A."/>
            <person name="Kyrpides N."/>
            <person name="Lykidis A."/>
            <person name="Oda Y."/>
            <person name="Harwood C.S."/>
            <person name="Richardson P."/>
        </authorList>
    </citation>
    <scope>NUCLEOTIDE SEQUENCE [LARGE SCALE GENOMIC DNA]</scope>
    <source>
        <strain evidence="5 6">BisB5</strain>
    </source>
</reference>
<dbReference type="InterPro" id="IPR006683">
    <property type="entry name" value="Thioestr_dom"/>
</dbReference>
<dbReference type="PANTHER" id="PTHR21660:SF1">
    <property type="entry name" value="ACYL-COENZYME A THIOESTERASE 13"/>
    <property type="match status" value="1"/>
</dbReference>
<dbReference type="STRING" id="316057.RPD_3305"/>
<dbReference type="EMBL" id="CP000283">
    <property type="protein sequence ID" value="ABE40529.1"/>
    <property type="molecule type" value="Genomic_DNA"/>
</dbReference>
<dbReference type="BioCyc" id="RPAL316057:RPD_RS16610-MONOMER"/>
<dbReference type="InterPro" id="IPR003736">
    <property type="entry name" value="PAAI_dom"/>
</dbReference>
<dbReference type="NCBIfam" id="TIGR00369">
    <property type="entry name" value="unchar_dom_1"/>
    <property type="match status" value="1"/>
</dbReference>
<evidence type="ECO:0000313" key="5">
    <source>
        <dbReference type="EMBL" id="ABE40529.1"/>
    </source>
</evidence>
<proteinExistence type="inferred from homology"/>
<dbReference type="CDD" id="cd03443">
    <property type="entry name" value="PaaI_thioesterase"/>
    <property type="match status" value="1"/>
</dbReference>
<comment type="similarity">
    <text evidence="1">Belongs to the thioesterase PaaI family.</text>
</comment>
<evidence type="ECO:0000256" key="2">
    <source>
        <dbReference type="ARBA" id="ARBA00022801"/>
    </source>
</evidence>
<dbReference type="InterPro" id="IPR039298">
    <property type="entry name" value="ACOT13"/>
</dbReference>
<organism evidence="5 6">
    <name type="scientific">Rhodopseudomonas palustris (strain BisB5)</name>
    <dbReference type="NCBI Taxonomy" id="316057"/>
    <lineage>
        <taxon>Bacteria</taxon>
        <taxon>Pseudomonadati</taxon>
        <taxon>Pseudomonadota</taxon>
        <taxon>Alphaproteobacteria</taxon>
        <taxon>Hyphomicrobiales</taxon>
        <taxon>Nitrobacteraceae</taxon>
        <taxon>Rhodopseudomonas</taxon>
    </lineage>
</organism>
<accession>Q134G0</accession>
<evidence type="ECO:0000259" key="4">
    <source>
        <dbReference type="Pfam" id="PF03061"/>
    </source>
</evidence>
<dbReference type="AlphaFoldDB" id="Q134G0"/>
<dbReference type="InterPro" id="IPR029069">
    <property type="entry name" value="HotDog_dom_sf"/>
</dbReference>